<comment type="caution">
    <text evidence="2">The sequence shown here is derived from an EMBL/GenBank/DDBJ whole genome shotgun (WGS) entry which is preliminary data.</text>
</comment>
<reference evidence="2 3" key="1">
    <citation type="submission" date="2017-08" db="EMBL/GenBank/DDBJ databases">
        <title>Burning lignite coal seam in the remote Altai Mountains harbors a hydrogen-driven thermophilic microbial community.</title>
        <authorList>
            <person name="Kadnikov V.V."/>
            <person name="Mardanov A.V."/>
            <person name="Ivasenko D."/>
            <person name="Beletsky A.V."/>
            <person name="Karnachuk O.V."/>
            <person name="Ravin N.V."/>
        </authorList>
    </citation>
    <scope>NUCLEOTIDE SEQUENCE [LARGE SCALE GENOMIC DNA]</scope>
    <source>
        <strain evidence="2">AL33</strain>
    </source>
</reference>
<dbReference type="EMBL" id="PEBV01000007">
    <property type="protein sequence ID" value="PTQ54082.1"/>
    <property type="molecule type" value="Genomic_DNA"/>
</dbReference>
<gene>
    <name evidence="2" type="ORF">HSCHL_0936</name>
</gene>
<evidence type="ECO:0000313" key="3">
    <source>
        <dbReference type="Proteomes" id="UP000244180"/>
    </source>
</evidence>
<sequence>MDPVWTGRRWAPVSAEIDAGKAGVGRVSARRRSPVFVRRDPSVQSPRSPEDRREA</sequence>
<feature type="region of interest" description="Disordered" evidence="1">
    <location>
        <begin position="17"/>
        <end position="55"/>
    </location>
</feature>
<dbReference type="AlphaFoldDB" id="A0A2T5GD10"/>
<organism evidence="2 3">
    <name type="scientific">Hydrogenibacillus schlegelii</name>
    <name type="common">Bacillus schlegelii</name>
    <dbReference type="NCBI Taxonomy" id="1484"/>
    <lineage>
        <taxon>Bacteria</taxon>
        <taxon>Bacillati</taxon>
        <taxon>Bacillota</taxon>
        <taxon>Bacilli</taxon>
        <taxon>Bacillales</taxon>
        <taxon>Bacillales Family X. Incertae Sedis</taxon>
        <taxon>Hydrogenibacillus</taxon>
    </lineage>
</organism>
<accession>A0A2T5GD10</accession>
<name>A0A2T5GD10_HYDSH</name>
<dbReference type="Proteomes" id="UP000244180">
    <property type="component" value="Unassembled WGS sequence"/>
</dbReference>
<evidence type="ECO:0000313" key="2">
    <source>
        <dbReference type="EMBL" id="PTQ54082.1"/>
    </source>
</evidence>
<proteinExistence type="predicted"/>
<evidence type="ECO:0000256" key="1">
    <source>
        <dbReference type="SAM" id="MobiDB-lite"/>
    </source>
</evidence>
<protein>
    <submittedName>
        <fullName evidence="2">Uncharacterized protein</fullName>
    </submittedName>
</protein>